<evidence type="ECO:0000313" key="1">
    <source>
        <dbReference type="EMBL" id="KAH7653143.1"/>
    </source>
</evidence>
<dbReference type="EMBL" id="CM037029">
    <property type="protein sequence ID" value="KAH7653143.1"/>
    <property type="molecule type" value="Genomic_DNA"/>
</dbReference>
<keyword evidence="2" id="KW-1185">Reference proteome</keyword>
<reference evidence="2" key="1">
    <citation type="journal article" date="2022" name="Nat. Commun.">
        <title>Chromosome evolution and the genetic basis of agronomically important traits in greater yam.</title>
        <authorList>
            <person name="Bredeson J.V."/>
            <person name="Lyons J.B."/>
            <person name="Oniyinde I.O."/>
            <person name="Okereke N.R."/>
            <person name="Kolade O."/>
            <person name="Nnabue I."/>
            <person name="Nwadili C.O."/>
            <person name="Hribova E."/>
            <person name="Parker M."/>
            <person name="Nwogha J."/>
            <person name="Shu S."/>
            <person name="Carlson J."/>
            <person name="Kariba R."/>
            <person name="Muthemba S."/>
            <person name="Knop K."/>
            <person name="Barton G.J."/>
            <person name="Sherwood A.V."/>
            <person name="Lopez-Montes A."/>
            <person name="Asiedu R."/>
            <person name="Jamnadass R."/>
            <person name="Muchugi A."/>
            <person name="Goodstein D."/>
            <person name="Egesi C.N."/>
            <person name="Featherston J."/>
            <person name="Asfaw A."/>
            <person name="Simpson G.G."/>
            <person name="Dolezel J."/>
            <person name="Hendre P.S."/>
            <person name="Van Deynze A."/>
            <person name="Kumar P.L."/>
            <person name="Obidiegwu J.E."/>
            <person name="Bhattacharjee R."/>
            <person name="Rokhsar D.S."/>
        </authorList>
    </citation>
    <scope>NUCLEOTIDE SEQUENCE [LARGE SCALE GENOMIC DNA]</scope>
    <source>
        <strain evidence="2">cv. TDa95/00328</strain>
    </source>
</reference>
<dbReference type="Proteomes" id="UP000827976">
    <property type="component" value="Chromosome 19"/>
</dbReference>
<name>A0ACB7TYP0_DIOAL</name>
<evidence type="ECO:0000313" key="2">
    <source>
        <dbReference type="Proteomes" id="UP000827976"/>
    </source>
</evidence>
<comment type="caution">
    <text evidence="1">The sequence shown here is derived from an EMBL/GenBank/DDBJ whole genome shotgun (WGS) entry which is preliminary data.</text>
</comment>
<keyword evidence="1" id="KW-0378">Hydrolase</keyword>
<protein>
    <submittedName>
        <fullName evidence="1">Tripeptidyl-peptidase II protein</fullName>
        <ecNumber evidence="1">3.4.14.10</ecNumber>
    </submittedName>
</protein>
<organism evidence="1 2">
    <name type="scientific">Dioscorea alata</name>
    <name type="common">Purple yam</name>
    <dbReference type="NCBI Taxonomy" id="55571"/>
    <lineage>
        <taxon>Eukaryota</taxon>
        <taxon>Viridiplantae</taxon>
        <taxon>Streptophyta</taxon>
        <taxon>Embryophyta</taxon>
        <taxon>Tracheophyta</taxon>
        <taxon>Spermatophyta</taxon>
        <taxon>Magnoliopsida</taxon>
        <taxon>Liliopsida</taxon>
        <taxon>Dioscoreales</taxon>
        <taxon>Dioscoreaceae</taxon>
        <taxon>Dioscorea</taxon>
    </lineage>
</organism>
<accession>A0ACB7TYP0</accession>
<dbReference type="EC" id="3.4.14.10" evidence="1"/>
<gene>
    <name evidence="1" type="ORF">IHE45_19G062200</name>
</gene>
<sequence length="762" mass="82874">MTICFHYLWGLFLSIFLSLFYVPSISTSNLHIVYLGHNNGHDPLLTAKSHLQLLSKVFSKEDEAKEAIIYNYKNSFSGFAAILNSSQATTLSKMDEVVSVFRSRMLQLHTTRSWDFMGLSYGSGGSTPIQYKYGDDITVGIFDTGIWPESESFKEEPGTKPIPDSWHGQCVEGQEFNPKTACNRKLIGARYYLKGFEQEYGLIDQTEYRSPRDGLGHGTHTSSTAVGSTSRNASFFGLGTGTARGGAPRARLAMYKICWFKDLQGRCSESDIMAAFDDALSDGVNVISASIGAPPPLVPFFASATEIGSFHAQEIGVVVVFSAGNDGPDESLVQNVAPWSICVAAGTIDRRFPTEIKIQNTSFLGQGFIVEALKSQLIASSQIFSDGSCSVDKWNGEDASGKIILCFSTVGPVSSGGAAIAGYFANAAGVIFVETTVKQSAQDDFLPTVHIGLPQGTQILYQLQSSPKILRVQIFPSKTIIARSPAPSVASFSSRGPNSMSPNILKPDITAPGVNILAAWTPKTSPTLLPIDSRSVNWNFDSGTSMSCPHISGIVALLKSAHPDWSPAMIKSAIMTTAYMRDTSADSILAGGTLKSVDPFDIGAGHINPLKAMDPGLVYDIDTQEYIFYLCGLGYTKKQLQRIIKPFPGININCTGKYSDLDLNYPAIVLSDLQSTVTIKRTLKNVGRDGAAYFANVVSPHGVHAFIWPRYIVFSCGKRMISYYVTVTPLKQSQGRYDFGEIVWFDGHHHVRTPLVVRVNNV</sequence>
<proteinExistence type="predicted"/>